<keyword evidence="10" id="KW-1185">Reference proteome</keyword>
<feature type="signal peptide" evidence="7">
    <location>
        <begin position="1"/>
        <end position="17"/>
    </location>
</feature>
<gene>
    <name evidence="9" type="ORF">C8D97_107160</name>
</gene>
<evidence type="ECO:0000256" key="4">
    <source>
        <dbReference type="ARBA" id="ARBA00022833"/>
    </source>
</evidence>
<evidence type="ECO:0000256" key="3">
    <source>
        <dbReference type="ARBA" id="ARBA00022801"/>
    </source>
</evidence>
<dbReference type="PANTHER" id="PTHR22726:SF24">
    <property type="entry name" value="M48 FAMILY METALLOPEPTIDASE"/>
    <property type="match status" value="1"/>
</dbReference>
<evidence type="ECO:0000256" key="2">
    <source>
        <dbReference type="ARBA" id="ARBA00022723"/>
    </source>
</evidence>
<dbReference type="OrthoDB" id="9810445at2"/>
<dbReference type="EMBL" id="QGGU01000007">
    <property type="protein sequence ID" value="PWK49995.1"/>
    <property type="molecule type" value="Genomic_DNA"/>
</dbReference>
<sequence>MKFLVTMISVFSLIACAVSPTGRKQVLLFSGDQMADMGVTAYQSMKQQQPAVEDASTSQYVSCITNRLLQHIPQDMQQKTWEVTVFKDDTPNAFALPGGKIGVHTGMLEIADTSGKLAAVIGHEIGHVWANHGNERMSQSSLAQTGLQVAAILSGEPSAEKQLALGALGIATQGVVLKYSRKHEKEADALGLEMMAKAGFDPAEAVELWRSMAAKGGTNVPEFMSTHPSEQTRINKLSAQLPAVIPFYQQVRNEGRAPVCRR</sequence>
<dbReference type="AlphaFoldDB" id="A0A316FP65"/>
<comment type="caution">
    <text evidence="9">The sequence shown here is derived from an EMBL/GenBank/DDBJ whole genome shotgun (WGS) entry which is preliminary data.</text>
</comment>
<accession>A0A316FP65</accession>
<feature type="domain" description="Peptidase M48" evidence="8">
    <location>
        <begin position="57"/>
        <end position="239"/>
    </location>
</feature>
<dbReference type="RefSeq" id="WP_109763775.1">
    <property type="nucleotide sequence ID" value="NZ_QGGU01000007.1"/>
</dbReference>
<comment type="cofactor">
    <cofactor evidence="6">
        <name>Zn(2+)</name>
        <dbReference type="ChEBI" id="CHEBI:29105"/>
    </cofactor>
    <text evidence="6">Binds 1 zinc ion per subunit.</text>
</comment>
<evidence type="ECO:0000313" key="9">
    <source>
        <dbReference type="EMBL" id="PWK49995.1"/>
    </source>
</evidence>
<dbReference type="GO" id="GO:0016020">
    <property type="term" value="C:membrane"/>
    <property type="evidence" value="ECO:0007669"/>
    <property type="project" value="TreeGrafter"/>
</dbReference>
<protein>
    <submittedName>
        <fullName evidence="9">Peptidase M48-like protein</fullName>
    </submittedName>
</protein>
<dbReference type="Proteomes" id="UP000245790">
    <property type="component" value="Unassembled WGS sequence"/>
</dbReference>
<evidence type="ECO:0000256" key="5">
    <source>
        <dbReference type="ARBA" id="ARBA00023049"/>
    </source>
</evidence>
<evidence type="ECO:0000259" key="8">
    <source>
        <dbReference type="Pfam" id="PF01435"/>
    </source>
</evidence>
<keyword evidence="1 6" id="KW-0645">Protease</keyword>
<dbReference type="GO" id="GO:0046872">
    <property type="term" value="F:metal ion binding"/>
    <property type="evidence" value="ECO:0007669"/>
    <property type="project" value="UniProtKB-KW"/>
</dbReference>
<keyword evidence="3 6" id="KW-0378">Hydrolase</keyword>
<evidence type="ECO:0000313" key="10">
    <source>
        <dbReference type="Proteomes" id="UP000245790"/>
    </source>
</evidence>
<proteinExistence type="inferred from homology"/>
<dbReference type="Pfam" id="PF01435">
    <property type="entry name" value="Peptidase_M48"/>
    <property type="match status" value="1"/>
</dbReference>
<dbReference type="GO" id="GO:0004222">
    <property type="term" value="F:metalloendopeptidase activity"/>
    <property type="evidence" value="ECO:0007669"/>
    <property type="project" value="InterPro"/>
</dbReference>
<feature type="chain" id="PRO_5016310612" evidence="7">
    <location>
        <begin position="18"/>
        <end position="262"/>
    </location>
</feature>
<dbReference type="InterPro" id="IPR051156">
    <property type="entry name" value="Mito/Outer_Membr_Metalloprot"/>
</dbReference>
<name>A0A316FP65_9GAMM</name>
<comment type="similarity">
    <text evidence="6">Belongs to the peptidase M48 family.</text>
</comment>
<dbReference type="CDD" id="cd07331">
    <property type="entry name" value="M48C_Oma1_like"/>
    <property type="match status" value="1"/>
</dbReference>
<dbReference type="InterPro" id="IPR001915">
    <property type="entry name" value="Peptidase_M48"/>
</dbReference>
<dbReference type="Gene3D" id="3.30.2010.10">
    <property type="entry name" value="Metalloproteases ('zincins'), catalytic domain"/>
    <property type="match status" value="1"/>
</dbReference>
<keyword evidence="4 6" id="KW-0862">Zinc</keyword>
<dbReference type="PROSITE" id="PS51257">
    <property type="entry name" value="PROKAR_LIPOPROTEIN"/>
    <property type="match status" value="1"/>
</dbReference>
<keyword evidence="2" id="KW-0479">Metal-binding</keyword>
<dbReference type="GO" id="GO:0051603">
    <property type="term" value="P:proteolysis involved in protein catabolic process"/>
    <property type="evidence" value="ECO:0007669"/>
    <property type="project" value="TreeGrafter"/>
</dbReference>
<organism evidence="9 10">
    <name type="scientific">Pleionea mediterranea</name>
    <dbReference type="NCBI Taxonomy" id="523701"/>
    <lineage>
        <taxon>Bacteria</taxon>
        <taxon>Pseudomonadati</taxon>
        <taxon>Pseudomonadota</taxon>
        <taxon>Gammaproteobacteria</taxon>
        <taxon>Oceanospirillales</taxon>
        <taxon>Pleioneaceae</taxon>
        <taxon>Pleionea</taxon>
    </lineage>
</organism>
<evidence type="ECO:0000256" key="1">
    <source>
        <dbReference type="ARBA" id="ARBA00022670"/>
    </source>
</evidence>
<dbReference type="PANTHER" id="PTHR22726">
    <property type="entry name" value="METALLOENDOPEPTIDASE OMA1"/>
    <property type="match status" value="1"/>
</dbReference>
<evidence type="ECO:0000256" key="6">
    <source>
        <dbReference type="RuleBase" id="RU003983"/>
    </source>
</evidence>
<keyword evidence="7" id="KW-0732">Signal</keyword>
<keyword evidence="5 6" id="KW-0482">Metalloprotease</keyword>
<reference evidence="9 10" key="1">
    <citation type="submission" date="2018-05" db="EMBL/GenBank/DDBJ databases">
        <title>Genomic Encyclopedia of Type Strains, Phase IV (KMG-IV): sequencing the most valuable type-strain genomes for metagenomic binning, comparative biology and taxonomic classification.</title>
        <authorList>
            <person name="Goeker M."/>
        </authorList>
    </citation>
    <scope>NUCLEOTIDE SEQUENCE [LARGE SCALE GENOMIC DNA]</scope>
    <source>
        <strain evidence="9 10">DSM 25350</strain>
    </source>
</reference>
<evidence type="ECO:0000256" key="7">
    <source>
        <dbReference type="SAM" id="SignalP"/>
    </source>
</evidence>